<dbReference type="GO" id="GO:0008234">
    <property type="term" value="F:cysteine-type peptidase activity"/>
    <property type="evidence" value="ECO:0007669"/>
    <property type="project" value="UniProtKB-KW"/>
</dbReference>
<comment type="similarity">
    <text evidence="1">Belongs to the peptidase C40 family.</text>
</comment>
<dbReference type="GO" id="GO:0001897">
    <property type="term" value="P:symbiont-mediated cytolysis of host cell"/>
    <property type="evidence" value="ECO:0007669"/>
    <property type="project" value="UniProtKB-ARBA"/>
</dbReference>
<feature type="domain" description="NlpC/P60" evidence="5">
    <location>
        <begin position="1"/>
        <end position="144"/>
    </location>
</feature>
<organism evidence="6">
    <name type="scientific">Siphoviridae sp. ctkyE7</name>
    <dbReference type="NCBI Taxonomy" id="2827926"/>
    <lineage>
        <taxon>Viruses</taxon>
        <taxon>Duplodnaviria</taxon>
        <taxon>Heunggongvirae</taxon>
        <taxon>Uroviricota</taxon>
        <taxon>Caudoviricetes</taxon>
    </lineage>
</organism>
<dbReference type="EMBL" id="BK032652">
    <property type="protein sequence ID" value="DAF53343.1"/>
    <property type="molecule type" value="Genomic_DNA"/>
</dbReference>
<keyword evidence="2" id="KW-0645">Protease</keyword>
<evidence type="ECO:0000259" key="5">
    <source>
        <dbReference type="PROSITE" id="PS51935"/>
    </source>
</evidence>
<protein>
    <submittedName>
        <fullName evidence="6">Cell wall peptidase</fullName>
    </submittedName>
</protein>
<keyword evidence="4" id="KW-0788">Thiol protease</keyword>
<dbReference type="SUPFAM" id="SSF54001">
    <property type="entry name" value="Cysteine proteinases"/>
    <property type="match status" value="1"/>
</dbReference>
<dbReference type="Pfam" id="PF00877">
    <property type="entry name" value="NLPC_P60"/>
    <property type="match status" value="1"/>
</dbReference>
<reference evidence="6" key="1">
    <citation type="journal article" date="2021" name="Proc. Natl. Acad. Sci. U.S.A.">
        <title>A Catalog of Tens of Thousands of Viruses from Human Metagenomes Reveals Hidden Associations with Chronic Diseases.</title>
        <authorList>
            <person name="Tisza M.J."/>
            <person name="Buck C.B."/>
        </authorList>
    </citation>
    <scope>NUCLEOTIDE SEQUENCE</scope>
    <source>
        <strain evidence="6">CtkyE7</strain>
    </source>
</reference>
<evidence type="ECO:0000256" key="4">
    <source>
        <dbReference type="ARBA" id="ARBA00022807"/>
    </source>
</evidence>
<dbReference type="InterPro" id="IPR000064">
    <property type="entry name" value="NLP_P60_dom"/>
</dbReference>
<evidence type="ECO:0000256" key="1">
    <source>
        <dbReference type="ARBA" id="ARBA00007074"/>
    </source>
</evidence>
<accession>A0A8S5SRN4</accession>
<keyword evidence="3" id="KW-0378">Hydrolase</keyword>
<dbReference type="InterPro" id="IPR038765">
    <property type="entry name" value="Papain-like_cys_pep_sf"/>
</dbReference>
<proteinExistence type="inferred from homology"/>
<evidence type="ECO:0000313" key="6">
    <source>
        <dbReference type="EMBL" id="DAF53343.1"/>
    </source>
</evidence>
<dbReference type="Gene3D" id="3.90.1720.10">
    <property type="entry name" value="endopeptidase domain like (from Nostoc punctiforme)"/>
    <property type="match status" value="1"/>
</dbReference>
<dbReference type="GO" id="GO:0006508">
    <property type="term" value="P:proteolysis"/>
    <property type="evidence" value="ECO:0007669"/>
    <property type="project" value="UniProtKB-KW"/>
</dbReference>
<evidence type="ECO:0000256" key="3">
    <source>
        <dbReference type="ARBA" id="ARBA00022801"/>
    </source>
</evidence>
<name>A0A8S5SRN4_9CAUD</name>
<evidence type="ECO:0000256" key="2">
    <source>
        <dbReference type="ARBA" id="ARBA00022670"/>
    </source>
</evidence>
<dbReference type="PROSITE" id="PS51935">
    <property type="entry name" value="NLPC_P60"/>
    <property type="match status" value="1"/>
</dbReference>
<sequence length="150" mass="17123">MTDGEKIAKAAAAWLGTPHINGAKVKGRGVDCGMLLIGCVEDAGLLKKDSVQIEPYSNEWHLHHSEEWFLSYVQKYCDEVEDIQPGDFLLYQFGRCISHGAVYVRKGRVIHAYIDRGVVMTDLSDVMFFDAKGRSRLRGIYRFNRKKVRR</sequence>